<dbReference type="SUPFAM" id="SSF55920">
    <property type="entry name" value="Creatinase/aminopeptidase"/>
    <property type="match status" value="1"/>
</dbReference>
<name>A0ABP4G054_9MICO</name>
<evidence type="ECO:0000259" key="4">
    <source>
        <dbReference type="Pfam" id="PF00557"/>
    </source>
</evidence>
<evidence type="ECO:0000256" key="3">
    <source>
        <dbReference type="RuleBase" id="RU000590"/>
    </source>
</evidence>
<keyword evidence="2" id="KW-0378">Hydrolase</keyword>
<dbReference type="Gene3D" id="3.40.350.10">
    <property type="entry name" value="Creatinase/prolidase N-terminal domain"/>
    <property type="match status" value="1"/>
</dbReference>
<dbReference type="EMBL" id="BAAAKW010000010">
    <property type="protein sequence ID" value="GAA1208441.1"/>
    <property type="molecule type" value="Genomic_DNA"/>
</dbReference>
<dbReference type="InterPro" id="IPR000587">
    <property type="entry name" value="Creatinase_N"/>
</dbReference>
<dbReference type="Pfam" id="PF00557">
    <property type="entry name" value="Peptidase_M24"/>
    <property type="match status" value="1"/>
</dbReference>
<evidence type="ECO:0000256" key="2">
    <source>
        <dbReference type="ARBA" id="ARBA00022801"/>
    </source>
</evidence>
<protein>
    <submittedName>
        <fullName evidence="6">Xaa-Pro peptidase family protein</fullName>
    </submittedName>
</protein>
<dbReference type="PROSITE" id="PS00491">
    <property type="entry name" value="PROLINE_PEPTIDASE"/>
    <property type="match status" value="1"/>
</dbReference>
<dbReference type="InterPro" id="IPR000994">
    <property type="entry name" value="Pept_M24"/>
</dbReference>
<feature type="domain" description="Peptidase M24" evidence="4">
    <location>
        <begin position="153"/>
        <end position="355"/>
    </location>
</feature>
<accession>A0ABP4G054</accession>
<evidence type="ECO:0000259" key="5">
    <source>
        <dbReference type="Pfam" id="PF01321"/>
    </source>
</evidence>
<dbReference type="Pfam" id="PF01321">
    <property type="entry name" value="Creatinase_N"/>
    <property type="match status" value="1"/>
</dbReference>
<dbReference type="InterPro" id="IPR036005">
    <property type="entry name" value="Creatinase/aminopeptidase-like"/>
</dbReference>
<dbReference type="InterPro" id="IPR001131">
    <property type="entry name" value="Peptidase_M24B_aminopep-P_CS"/>
</dbReference>
<dbReference type="Proteomes" id="UP001500943">
    <property type="component" value="Unassembled WGS sequence"/>
</dbReference>
<evidence type="ECO:0000256" key="1">
    <source>
        <dbReference type="ARBA" id="ARBA00022723"/>
    </source>
</evidence>
<organism evidence="6 7">
    <name type="scientific">Rhodoglobus aureus</name>
    <dbReference type="NCBI Taxonomy" id="191497"/>
    <lineage>
        <taxon>Bacteria</taxon>
        <taxon>Bacillati</taxon>
        <taxon>Actinomycetota</taxon>
        <taxon>Actinomycetes</taxon>
        <taxon>Micrococcales</taxon>
        <taxon>Microbacteriaceae</taxon>
        <taxon>Rhodoglobus</taxon>
    </lineage>
</organism>
<dbReference type="InterPro" id="IPR029149">
    <property type="entry name" value="Creatin/AminoP/Spt16_N"/>
</dbReference>
<proteinExistence type="inferred from homology"/>
<comment type="similarity">
    <text evidence="3">Belongs to the peptidase M24B family.</text>
</comment>
<gene>
    <name evidence="6" type="ORF">GCM10009655_04570</name>
</gene>
<keyword evidence="1 3" id="KW-0479">Metal-binding</keyword>
<feature type="domain" description="Creatinase N-terminal" evidence="5">
    <location>
        <begin position="14"/>
        <end position="145"/>
    </location>
</feature>
<dbReference type="PANTHER" id="PTHR46112">
    <property type="entry name" value="AMINOPEPTIDASE"/>
    <property type="match status" value="1"/>
</dbReference>
<comment type="caution">
    <text evidence="6">The sequence shown here is derived from an EMBL/GenBank/DDBJ whole genome shotgun (WGS) entry which is preliminary data.</text>
</comment>
<sequence length="386" mass="40556">MSALTFTASVYAARLERAAALAAEAGFDGIIVGPGPDLQYLVGVEGDTIERLTALVIKPGMTPTIVVPRMELAKVRSTGADELGIIVADWVDGQDPYALIADTLPAATRVGVSDSLPALHVIPIGQRLAVRLELATPVLREGRMIKEAAEISELRRAGAAIDAVHRRVPELLRAGRTEREVAADIARAIVAEGHRTVEFVIVGSGPNGADPHHEVSDRMIEDGDVVVVDIGGAVPSGYNSDSTRTYSAGTPEPSVAERIAILVQAQQAAVDAVRPGVTASDVDVAARRVLSQAGLAEAFLHRTGHGIGVSVHEEPYITPGNDLLLREGMAFSIEPGIYFPSQWGARIEDIVVVTADGCEQLNVTEHALTAVGAASATDESRSDSKV</sequence>
<evidence type="ECO:0000313" key="6">
    <source>
        <dbReference type="EMBL" id="GAA1208441.1"/>
    </source>
</evidence>
<reference evidence="7" key="1">
    <citation type="journal article" date="2019" name="Int. J. Syst. Evol. Microbiol.">
        <title>The Global Catalogue of Microorganisms (GCM) 10K type strain sequencing project: providing services to taxonomists for standard genome sequencing and annotation.</title>
        <authorList>
            <consortium name="The Broad Institute Genomics Platform"/>
            <consortium name="The Broad Institute Genome Sequencing Center for Infectious Disease"/>
            <person name="Wu L."/>
            <person name="Ma J."/>
        </authorList>
    </citation>
    <scope>NUCLEOTIDE SEQUENCE [LARGE SCALE GENOMIC DNA]</scope>
    <source>
        <strain evidence="7">JCM 12762</strain>
    </source>
</reference>
<dbReference type="InterPro" id="IPR050659">
    <property type="entry name" value="Peptidase_M24B"/>
</dbReference>
<dbReference type="Gene3D" id="3.90.230.10">
    <property type="entry name" value="Creatinase/methionine aminopeptidase superfamily"/>
    <property type="match status" value="1"/>
</dbReference>
<evidence type="ECO:0000313" key="7">
    <source>
        <dbReference type="Proteomes" id="UP001500943"/>
    </source>
</evidence>
<keyword evidence="7" id="KW-1185">Reference proteome</keyword>
<dbReference type="SUPFAM" id="SSF53092">
    <property type="entry name" value="Creatinase/prolidase N-terminal domain"/>
    <property type="match status" value="1"/>
</dbReference>
<dbReference type="RefSeq" id="WP_343922812.1">
    <property type="nucleotide sequence ID" value="NZ_BAAAKW010000010.1"/>
</dbReference>
<dbReference type="PANTHER" id="PTHR46112:SF3">
    <property type="entry name" value="AMINOPEPTIDASE YPDF"/>
    <property type="match status" value="1"/>
</dbReference>